<dbReference type="Pfam" id="PF02493">
    <property type="entry name" value="MORN"/>
    <property type="match status" value="2"/>
</dbReference>
<keyword evidence="1" id="KW-0677">Repeat</keyword>
<name>A0A0L7K4Y1_OPEBR</name>
<dbReference type="Proteomes" id="UP000037510">
    <property type="component" value="Unassembled WGS sequence"/>
</dbReference>
<dbReference type="GO" id="GO:0005737">
    <property type="term" value="C:cytoplasm"/>
    <property type="evidence" value="ECO:0007669"/>
    <property type="project" value="TreeGrafter"/>
</dbReference>
<dbReference type="AlphaFoldDB" id="A0A0L7K4Y1"/>
<proteinExistence type="predicted"/>
<dbReference type="STRING" id="104452.A0A0L7K4Y1"/>
<reference evidence="2 3" key="1">
    <citation type="journal article" date="2015" name="Genome Biol. Evol.">
        <title>The genome of winter moth (Operophtera brumata) provides a genomic perspective on sexual dimorphism and phenology.</title>
        <authorList>
            <person name="Derks M.F."/>
            <person name="Smit S."/>
            <person name="Salis L."/>
            <person name="Schijlen E."/>
            <person name="Bossers A."/>
            <person name="Mateman C."/>
            <person name="Pijl A.S."/>
            <person name="de Ridder D."/>
            <person name="Groenen M.A."/>
            <person name="Visser M.E."/>
            <person name="Megens H.J."/>
        </authorList>
    </citation>
    <scope>NUCLEOTIDE SEQUENCE [LARGE SCALE GENOMIC DNA]</scope>
    <source>
        <strain evidence="2">WM2013NL</strain>
        <tissue evidence="2">Head and thorax</tissue>
    </source>
</reference>
<protein>
    <submittedName>
        <fullName evidence="2">Putative alsin</fullName>
    </submittedName>
</protein>
<accession>A0A0L7K4Y1</accession>
<keyword evidence="3" id="KW-1185">Reference proteome</keyword>
<feature type="non-terminal residue" evidence="2">
    <location>
        <position position="1"/>
    </location>
</feature>
<dbReference type="PANTHER" id="PTHR46089:SF2">
    <property type="entry name" value="ALSIN HOMOLOG"/>
    <property type="match status" value="1"/>
</dbReference>
<dbReference type="InterPro" id="IPR003409">
    <property type="entry name" value="MORN"/>
</dbReference>
<dbReference type="InterPro" id="IPR051984">
    <property type="entry name" value="Alsin"/>
</dbReference>
<dbReference type="PANTHER" id="PTHR46089">
    <property type="entry name" value="ALSIN HOMOLOG"/>
    <property type="match status" value="1"/>
</dbReference>
<organism evidence="2 3">
    <name type="scientific">Operophtera brumata</name>
    <name type="common">Winter moth</name>
    <name type="synonym">Phalaena brumata</name>
    <dbReference type="NCBI Taxonomy" id="104452"/>
    <lineage>
        <taxon>Eukaryota</taxon>
        <taxon>Metazoa</taxon>
        <taxon>Ecdysozoa</taxon>
        <taxon>Arthropoda</taxon>
        <taxon>Hexapoda</taxon>
        <taxon>Insecta</taxon>
        <taxon>Pterygota</taxon>
        <taxon>Neoptera</taxon>
        <taxon>Endopterygota</taxon>
        <taxon>Lepidoptera</taxon>
        <taxon>Glossata</taxon>
        <taxon>Ditrysia</taxon>
        <taxon>Geometroidea</taxon>
        <taxon>Geometridae</taxon>
        <taxon>Larentiinae</taxon>
        <taxon>Operophtera</taxon>
    </lineage>
</organism>
<evidence type="ECO:0000313" key="2">
    <source>
        <dbReference type="EMBL" id="KOB58160.1"/>
    </source>
</evidence>
<evidence type="ECO:0000256" key="1">
    <source>
        <dbReference type="ARBA" id="ARBA00022737"/>
    </source>
</evidence>
<evidence type="ECO:0000313" key="3">
    <source>
        <dbReference type="Proteomes" id="UP000037510"/>
    </source>
</evidence>
<feature type="non-terminal residue" evidence="2">
    <location>
        <position position="154"/>
    </location>
</feature>
<dbReference type="GO" id="GO:0005085">
    <property type="term" value="F:guanyl-nucleotide exchange factor activity"/>
    <property type="evidence" value="ECO:0007669"/>
    <property type="project" value="TreeGrafter"/>
</dbReference>
<dbReference type="GO" id="GO:0031267">
    <property type="term" value="F:small GTPase binding"/>
    <property type="evidence" value="ECO:0007669"/>
    <property type="project" value="TreeGrafter"/>
</dbReference>
<sequence>GHGVMVFEDGTHYEGEFRSAGVFSGKGILTFSSGDKIEGSLSGAWTEGVKISNATMQLNVSNPVLPTHSKPNVAPNQKWNALFRQCFQCLGVSEAILTPTGNHFTNGPSGQTIDNVKIWQNVAVAISCSHKERKKILLKLNRQSDLEKSVDCLE</sequence>
<gene>
    <name evidence="2" type="ORF">OBRU01_25454</name>
</gene>
<comment type="caution">
    <text evidence="2">The sequence shown here is derived from an EMBL/GenBank/DDBJ whole genome shotgun (WGS) entry which is preliminary data.</text>
</comment>
<dbReference type="SUPFAM" id="SSF82185">
    <property type="entry name" value="Histone H3 K4-specific methyltransferase SET7/9 N-terminal domain"/>
    <property type="match status" value="1"/>
</dbReference>
<dbReference type="Gene3D" id="2.20.110.10">
    <property type="entry name" value="Histone H3 K4-specific methyltransferase SET7/9 N-terminal domain"/>
    <property type="match status" value="1"/>
</dbReference>
<dbReference type="GO" id="GO:0016197">
    <property type="term" value="P:endosomal transport"/>
    <property type="evidence" value="ECO:0007669"/>
    <property type="project" value="TreeGrafter"/>
</dbReference>
<dbReference type="EMBL" id="JTDY01010605">
    <property type="protein sequence ID" value="KOB58160.1"/>
    <property type="molecule type" value="Genomic_DNA"/>
</dbReference>